<sequence>MTAHNRGLLLTVLALAGCATAAEPAAGPSSSASTVQAAAGCWTLSIPGSRGGALPPLSVLRLDTAAISARPADGMRLRLFSPGEINRRIGGRSSWMQVEGGETLQIRVEDERTSVEARVRVMGNRMTGQVRGGSGTVPRTSDWMPLRGSRVTCPAELS</sequence>
<keyword evidence="1" id="KW-0732">Signal</keyword>
<dbReference type="RefSeq" id="WP_170038646.1">
    <property type="nucleotide sequence ID" value="NZ_JABDTL010000002.1"/>
</dbReference>
<evidence type="ECO:0000313" key="3">
    <source>
        <dbReference type="Proteomes" id="UP000582837"/>
    </source>
</evidence>
<accession>A0A841H5H9</accession>
<evidence type="ECO:0000313" key="2">
    <source>
        <dbReference type="EMBL" id="MBB6073228.1"/>
    </source>
</evidence>
<feature type="chain" id="PRO_5032490618" evidence="1">
    <location>
        <begin position="22"/>
        <end position="158"/>
    </location>
</feature>
<evidence type="ECO:0000256" key="1">
    <source>
        <dbReference type="SAM" id="SignalP"/>
    </source>
</evidence>
<dbReference type="PROSITE" id="PS51257">
    <property type="entry name" value="PROKAR_LIPOPROTEIN"/>
    <property type="match status" value="1"/>
</dbReference>
<feature type="signal peptide" evidence="1">
    <location>
        <begin position="1"/>
        <end position="21"/>
    </location>
</feature>
<gene>
    <name evidence="2" type="ORF">HNQ61_004895</name>
</gene>
<dbReference type="EMBL" id="JACHIA010000022">
    <property type="protein sequence ID" value="MBB6073228.1"/>
    <property type="molecule type" value="Genomic_DNA"/>
</dbReference>
<dbReference type="AlphaFoldDB" id="A0A841H5H9"/>
<organism evidence="2 3">
    <name type="scientific">Longimicrobium terrae</name>
    <dbReference type="NCBI Taxonomy" id="1639882"/>
    <lineage>
        <taxon>Bacteria</taxon>
        <taxon>Pseudomonadati</taxon>
        <taxon>Gemmatimonadota</taxon>
        <taxon>Longimicrobiia</taxon>
        <taxon>Longimicrobiales</taxon>
        <taxon>Longimicrobiaceae</taxon>
        <taxon>Longimicrobium</taxon>
    </lineage>
</organism>
<proteinExistence type="predicted"/>
<protein>
    <submittedName>
        <fullName evidence="2">Uncharacterized protein</fullName>
    </submittedName>
</protein>
<reference evidence="2 3" key="1">
    <citation type="submission" date="2020-08" db="EMBL/GenBank/DDBJ databases">
        <title>Genomic Encyclopedia of Type Strains, Phase IV (KMG-IV): sequencing the most valuable type-strain genomes for metagenomic binning, comparative biology and taxonomic classification.</title>
        <authorList>
            <person name="Goeker M."/>
        </authorList>
    </citation>
    <scope>NUCLEOTIDE SEQUENCE [LARGE SCALE GENOMIC DNA]</scope>
    <source>
        <strain evidence="2 3">DSM 29007</strain>
    </source>
</reference>
<dbReference type="Proteomes" id="UP000582837">
    <property type="component" value="Unassembled WGS sequence"/>
</dbReference>
<name>A0A841H5H9_9BACT</name>
<keyword evidence="3" id="KW-1185">Reference proteome</keyword>
<comment type="caution">
    <text evidence="2">The sequence shown here is derived from an EMBL/GenBank/DDBJ whole genome shotgun (WGS) entry which is preliminary data.</text>
</comment>